<proteinExistence type="inferred from homology"/>
<keyword evidence="5 6" id="KW-0482">Metalloprotease</keyword>
<organism evidence="8 9">
    <name type="scientific">Tumebacillus flagellatus</name>
    <dbReference type="NCBI Taxonomy" id="1157490"/>
    <lineage>
        <taxon>Bacteria</taxon>
        <taxon>Bacillati</taxon>
        <taxon>Bacillota</taxon>
        <taxon>Bacilli</taxon>
        <taxon>Bacillales</taxon>
        <taxon>Alicyclobacillaceae</taxon>
        <taxon>Tumebacillus</taxon>
    </lineage>
</organism>
<evidence type="ECO:0000313" key="9">
    <source>
        <dbReference type="Proteomes" id="UP000027931"/>
    </source>
</evidence>
<comment type="caution">
    <text evidence="8">The sequence shown here is derived from an EMBL/GenBank/DDBJ whole genome shotgun (WGS) entry which is preliminary data.</text>
</comment>
<dbReference type="Pfam" id="PF01432">
    <property type="entry name" value="Peptidase_M3"/>
    <property type="match status" value="1"/>
</dbReference>
<dbReference type="InterPro" id="IPR001567">
    <property type="entry name" value="Pept_M3A_M3B_dom"/>
</dbReference>
<evidence type="ECO:0000256" key="2">
    <source>
        <dbReference type="ARBA" id="ARBA00022723"/>
    </source>
</evidence>
<sequence length="582" mass="64822">MRWNLEELYAGGAASEELDSMLAAVEAGLQQVRPPAVNAEVFVQALDDLQHAGAQLSDAEMFSYCLNVEQPENPDVKELKGRIGGLKAKWNSRMVELEQWMTELSEAEWHAVLEAPTVAPIRYLLNDRKARLEQKMDAARELLVQDLATDGYHAWGEVYFQMLNAMRIPFSVNGEVKAYTRGQMWGFLVGPDPDVRSKAADAMEAALEQQAELIASTLNHLAGFRLNVYRHRGYTSVLQEAMAQNQMSEATLEAMWSAVDESTNRLTAFLKRKAELIGTGVVSHFDIFAPIGDLNVPVPYEEAQERIVTQFSRISKHMGEFAARAFQAGWIDAEERPGKSGGGVCIPFHLRGESRITLGYQNNALSLLTLAHELGHGYHNAAVHDLPHLAREYPMSVAETASTFGEMVVLDAAIADALNDEERLKLLGAKMQRIIPLILGVRGAFLFEVRFHEQRQNGPLSVAALCQLMADCQQEAFQGALDRTNPYQWASQGQIYATEVPFYSFQYTFGYLFSTGLYARALAEGERFADKYAALLRDTGRMSVEDLARTHLGVDLTAPSFWQDAMSLLVRDVELFLKLSAS</sequence>
<accession>A0A074M8H1</accession>
<evidence type="ECO:0000256" key="1">
    <source>
        <dbReference type="ARBA" id="ARBA00022670"/>
    </source>
</evidence>
<dbReference type="RefSeq" id="WP_038090692.1">
    <property type="nucleotide sequence ID" value="NZ_JMIR01000024.1"/>
</dbReference>
<keyword evidence="9" id="KW-1185">Reference proteome</keyword>
<dbReference type="GO" id="GO:0006508">
    <property type="term" value="P:proteolysis"/>
    <property type="evidence" value="ECO:0007669"/>
    <property type="project" value="UniProtKB-KW"/>
</dbReference>
<dbReference type="GO" id="GO:0004181">
    <property type="term" value="F:metallocarboxypeptidase activity"/>
    <property type="evidence" value="ECO:0007669"/>
    <property type="project" value="InterPro"/>
</dbReference>
<evidence type="ECO:0000313" key="8">
    <source>
        <dbReference type="EMBL" id="KEO82282.1"/>
    </source>
</evidence>
<dbReference type="PANTHER" id="PTHR34217">
    <property type="entry name" value="METAL-DEPENDENT CARBOXYPEPTIDASE"/>
    <property type="match status" value="1"/>
</dbReference>
<evidence type="ECO:0000256" key="4">
    <source>
        <dbReference type="ARBA" id="ARBA00022833"/>
    </source>
</evidence>
<dbReference type="Proteomes" id="UP000027931">
    <property type="component" value="Unassembled WGS sequence"/>
</dbReference>
<keyword evidence="2 6" id="KW-0479">Metal-binding</keyword>
<comment type="cofactor">
    <cofactor evidence="6">
        <name>Zn(2+)</name>
        <dbReference type="ChEBI" id="CHEBI:29105"/>
    </cofactor>
    <text evidence="6">Binds 1 zinc ion.</text>
</comment>
<protein>
    <recommendedName>
        <fullName evidence="7">Peptidase M3A/M3B catalytic domain-containing protein</fullName>
    </recommendedName>
</protein>
<dbReference type="eggNOG" id="COG1164">
    <property type="taxonomic scope" value="Bacteria"/>
</dbReference>
<comment type="similarity">
    <text evidence="6">Belongs to the peptidase M3 family.</text>
</comment>
<feature type="domain" description="Peptidase M3A/M3B catalytic" evidence="7">
    <location>
        <begin position="191"/>
        <end position="567"/>
    </location>
</feature>
<dbReference type="GO" id="GO:0004222">
    <property type="term" value="F:metalloendopeptidase activity"/>
    <property type="evidence" value="ECO:0007669"/>
    <property type="project" value="InterPro"/>
</dbReference>
<dbReference type="EMBL" id="JMIR01000024">
    <property type="protein sequence ID" value="KEO82282.1"/>
    <property type="molecule type" value="Genomic_DNA"/>
</dbReference>
<evidence type="ECO:0000259" key="7">
    <source>
        <dbReference type="Pfam" id="PF01432"/>
    </source>
</evidence>
<dbReference type="InterPro" id="IPR034006">
    <property type="entry name" value="M3B_PepF_2"/>
</dbReference>
<dbReference type="AlphaFoldDB" id="A0A074M8H1"/>
<dbReference type="Gene3D" id="1.10.1370.20">
    <property type="entry name" value="Oligoendopeptidase f, C-terminal domain"/>
    <property type="match status" value="1"/>
</dbReference>
<evidence type="ECO:0000256" key="6">
    <source>
        <dbReference type="RuleBase" id="RU003435"/>
    </source>
</evidence>
<dbReference type="GO" id="GO:0046872">
    <property type="term" value="F:metal ion binding"/>
    <property type="evidence" value="ECO:0007669"/>
    <property type="project" value="UniProtKB-UniRule"/>
</dbReference>
<dbReference type="OrthoDB" id="9769691at2"/>
<evidence type="ECO:0000256" key="3">
    <source>
        <dbReference type="ARBA" id="ARBA00022801"/>
    </source>
</evidence>
<dbReference type="PANTHER" id="PTHR34217:SF1">
    <property type="entry name" value="CARBOXYPEPTIDASE 1"/>
    <property type="match status" value="1"/>
</dbReference>
<keyword evidence="4 6" id="KW-0862">Zinc</keyword>
<dbReference type="InterPro" id="IPR042088">
    <property type="entry name" value="OligoPept_F_C"/>
</dbReference>
<dbReference type="InterPro" id="IPR001333">
    <property type="entry name" value="Peptidase_M32_Taq"/>
</dbReference>
<dbReference type="Gene3D" id="1.20.140.70">
    <property type="entry name" value="Oligopeptidase f, N-terminal domain"/>
    <property type="match status" value="1"/>
</dbReference>
<keyword evidence="3 6" id="KW-0378">Hydrolase</keyword>
<keyword evidence="1 6" id="KW-0645">Protease</keyword>
<dbReference type="SUPFAM" id="SSF55486">
    <property type="entry name" value="Metalloproteases ('zincins'), catalytic domain"/>
    <property type="match status" value="1"/>
</dbReference>
<dbReference type="CDD" id="cd09607">
    <property type="entry name" value="M3B_PepF"/>
    <property type="match status" value="1"/>
</dbReference>
<evidence type="ECO:0000256" key="5">
    <source>
        <dbReference type="ARBA" id="ARBA00023049"/>
    </source>
</evidence>
<reference evidence="8 9" key="1">
    <citation type="journal article" date="2013" name="Int. J. Syst. Evol. Microbiol.">
        <title>Tumebacillus flagellatus sp. nov., an alpha-amylase/pullulanase-producing bacterium isolated from cassava wastewater.</title>
        <authorList>
            <person name="Wang Q."/>
            <person name="Xie N."/>
            <person name="Qin Y."/>
            <person name="Shen N."/>
            <person name="Zhu J."/>
            <person name="Mi H."/>
            <person name="Huang R."/>
        </authorList>
    </citation>
    <scope>NUCLEOTIDE SEQUENCE [LARGE SCALE GENOMIC DNA]</scope>
    <source>
        <strain evidence="8 9">GST4</strain>
    </source>
</reference>
<gene>
    <name evidence="8" type="ORF">EL26_15985</name>
</gene>
<dbReference type="STRING" id="1157490.EL26_15985"/>
<name>A0A074M8H1_9BACL</name>